<keyword evidence="1" id="KW-0805">Transcription regulation</keyword>
<dbReference type="PANTHER" id="PTHR45747:SF4">
    <property type="entry name" value="HISTONE-LYSINE N-METHYLTRANSFERASE E(Z)"/>
    <property type="match status" value="1"/>
</dbReference>
<evidence type="ECO:0000256" key="1">
    <source>
        <dbReference type="ARBA" id="ARBA00023015"/>
    </source>
</evidence>
<dbReference type="InterPro" id="IPR001214">
    <property type="entry name" value="SET_dom"/>
</dbReference>
<dbReference type="eggNOG" id="KOG1079">
    <property type="taxonomic scope" value="Eukaryota"/>
</dbReference>
<evidence type="ECO:0000256" key="2">
    <source>
        <dbReference type="ARBA" id="ARBA00023163"/>
    </source>
</evidence>
<organism evidence="4 5">
    <name type="scientific">Emiliania huxleyi (strain CCMP1516)</name>
    <dbReference type="NCBI Taxonomy" id="280463"/>
    <lineage>
        <taxon>Eukaryota</taxon>
        <taxon>Haptista</taxon>
        <taxon>Haptophyta</taxon>
        <taxon>Prymnesiophyceae</taxon>
        <taxon>Isochrysidales</taxon>
        <taxon>Noelaerhabdaceae</taxon>
        <taxon>Emiliania</taxon>
    </lineage>
</organism>
<dbReference type="EnsemblProtists" id="EOD32634">
    <property type="protein sequence ID" value="EOD32634"/>
    <property type="gene ID" value="EMIHUDRAFT_57610"/>
</dbReference>
<dbReference type="PROSITE" id="PS50280">
    <property type="entry name" value="SET"/>
    <property type="match status" value="1"/>
</dbReference>
<dbReference type="Gene3D" id="2.170.270.10">
    <property type="entry name" value="SET domain"/>
    <property type="match status" value="1"/>
</dbReference>
<keyword evidence="2" id="KW-0804">Transcription</keyword>
<dbReference type="GO" id="GO:0031507">
    <property type="term" value="P:heterochromatin formation"/>
    <property type="evidence" value="ECO:0007669"/>
    <property type="project" value="TreeGrafter"/>
</dbReference>
<dbReference type="SUPFAM" id="SSF82199">
    <property type="entry name" value="SET domain"/>
    <property type="match status" value="1"/>
</dbReference>
<dbReference type="OMA" id="HEWEWAN"/>
<evidence type="ECO:0000259" key="3">
    <source>
        <dbReference type="PROSITE" id="PS50280"/>
    </source>
</evidence>
<dbReference type="Proteomes" id="UP000013827">
    <property type="component" value="Unassembled WGS sequence"/>
</dbReference>
<dbReference type="STRING" id="2903.R1FH53"/>
<name>A0A0D3KA49_EMIH1</name>
<dbReference type="GO" id="GO:0046976">
    <property type="term" value="F:histone H3K27 methyltransferase activity"/>
    <property type="evidence" value="ECO:0007669"/>
    <property type="project" value="TreeGrafter"/>
</dbReference>
<dbReference type="GO" id="GO:0003682">
    <property type="term" value="F:chromatin binding"/>
    <property type="evidence" value="ECO:0007669"/>
    <property type="project" value="TreeGrafter"/>
</dbReference>
<sequence>TYLFNLNAAQVVDACPKGNMSRFANHSDKANCDTKIMTVRGDQHIGLYAKERIGRGEEIFFNYRW</sequence>
<dbReference type="GeneID" id="17277906"/>
<keyword evidence="5" id="KW-1185">Reference proteome</keyword>
<dbReference type="PANTHER" id="PTHR45747">
    <property type="entry name" value="HISTONE-LYSINE N-METHYLTRANSFERASE E(Z)"/>
    <property type="match status" value="1"/>
</dbReference>
<accession>A0A0D3KA49</accession>
<dbReference type="PaxDb" id="2903-EOD32634"/>
<dbReference type="AlphaFoldDB" id="A0A0D3KA49"/>
<reference evidence="5" key="1">
    <citation type="journal article" date="2013" name="Nature">
        <title>Pan genome of the phytoplankton Emiliania underpins its global distribution.</title>
        <authorList>
            <person name="Read B.A."/>
            <person name="Kegel J."/>
            <person name="Klute M.J."/>
            <person name="Kuo A."/>
            <person name="Lefebvre S.C."/>
            <person name="Maumus F."/>
            <person name="Mayer C."/>
            <person name="Miller J."/>
            <person name="Monier A."/>
            <person name="Salamov A."/>
            <person name="Young J."/>
            <person name="Aguilar M."/>
            <person name="Claverie J.M."/>
            <person name="Frickenhaus S."/>
            <person name="Gonzalez K."/>
            <person name="Herman E.K."/>
            <person name="Lin Y.C."/>
            <person name="Napier J."/>
            <person name="Ogata H."/>
            <person name="Sarno A.F."/>
            <person name="Shmutz J."/>
            <person name="Schroeder D."/>
            <person name="de Vargas C."/>
            <person name="Verret F."/>
            <person name="von Dassow P."/>
            <person name="Valentin K."/>
            <person name="Van de Peer Y."/>
            <person name="Wheeler G."/>
            <person name="Dacks J.B."/>
            <person name="Delwiche C.F."/>
            <person name="Dyhrman S.T."/>
            <person name="Glockner G."/>
            <person name="John U."/>
            <person name="Richards T."/>
            <person name="Worden A.Z."/>
            <person name="Zhang X."/>
            <person name="Grigoriev I.V."/>
            <person name="Allen A.E."/>
            <person name="Bidle K."/>
            <person name="Borodovsky M."/>
            <person name="Bowler C."/>
            <person name="Brownlee C."/>
            <person name="Cock J.M."/>
            <person name="Elias M."/>
            <person name="Gladyshev V.N."/>
            <person name="Groth M."/>
            <person name="Guda C."/>
            <person name="Hadaegh A."/>
            <person name="Iglesias-Rodriguez M.D."/>
            <person name="Jenkins J."/>
            <person name="Jones B.M."/>
            <person name="Lawson T."/>
            <person name="Leese F."/>
            <person name="Lindquist E."/>
            <person name="Lobanov A."/>
            <person name="Lomsadze A."/>
            <person name="Malik S.B."/>
            <person name="Marsh M.E."/>
            <person name="Mackinder L."/>
            <person name="Mock T."/>
            <person name="Mueller-Roeber B."/>
            <person name="Pagarete A."/>
            <person name="Parker M."/>
            <person name="Probert I."/>
            <person name="Quesneville H."/>
            <person name="Raines C."/>
            <person name="Rensing S.A."/>
            <person name="Riano-Pachon D.M."/>
            <person name="Richier S."/>
            <person name="Rokitta S."/>
            <person name="Shiraiwa Y."/>
            <person name="Soanes D.M."/>
            <person name="van der Giezen M."/>
            <person name="Wahlund T.M."/>
            <person name="Williams B."/>
            <person name="Wilson W."/>
            <person name="Wolfe G."/>
            <person name="Wurch L.L."/>
        </authorList>
    </citation>
    <scope>NUCLEOTIDE SEQUENCE</scope>
</reference>
<dbReference type="Pfam" id="PF00856">
    <property type="entry name" value="SET"/>
    <property type="match status" value="1"/>
</dbReference>
<dbReference type="HOGENOM" id="CLU_020840_9_2_1"/>
<dbReference type="InterPro" id="IPR046341">
    <property type="entry name" value="SET_dom_sf"/>
</dbReference>
<reference evidence="4" key="2">
    <citation type="submission" date="2024-10" db="UniProtKB">
        <authorList>
            <consortium name="EnsemblProtists"/>
        </authorList>
    </citation>
    <scope>IDENTIFICATION</scope>
</reference>
<dbReference type="InterPro" id="IPR045318">
    <property type="entry name" value="EZH1/2-like"/>
</dbReference>
<protein>
    <recommendedName>
        <fullName evidence="3">SET domain-containing protein</fullName>
    </recommendedName>
</protein>
<dbReference type="RefSeq" id="XP_005785063.1">
    <property type="nucleotide sequence ID" value="XM_005785006.1"/>
</dbReference>
<evidence type="ECO:0000313" key="5">
    <source>
        <dbReference type="Proteomes" id="UP000013827"/>
    </source>
</evidence>
<proteinExistence type="predicted"/>
<dbReference type="GO" id="GO:0005634">
    <property type="term" value="C:nucleus"/>
    <property type="evidence" value="ECO:0007669"/>
    <property type="project" value="TreeGrafter"/>
</dbReference>
<dbReference type="KEGG" id="ehx:EMIHUDRAFT_57610"/>
<feature type="domain" description="SET" evidence="3">
    <location>
        <begin position="1"/>
        <end position="64"/>
    </location>
</feature>
<evidence type="ECO:0000313" key="4">
    <source>
        <dbReference type="EnsemblProtists" id="EOD32634"/>
    </source>
</evidence>